<feature type="domain" description="Cyclic nucleotide-binding" evidence="4">
    <location>
        <begin position="11"/>
        <end position="105"/>
    </location>
</feature>
<evidence type="ECO:0000313" key="6">
    <source>
        <dbReference type="EMBL" id="AZV79120.1"/>
    </source>
</evidence>
<feature type="domain" description="HTH crp-type" evidence="5">
    <location>
        <begin position="145"/>
        <end position="211"/>
    </location>
</feature>
<dbReference type="InterPro" id="IPR036390">
    <property type="entry name" value="WH_DNA-bd_sf"/>
</dbReference>
<dbReference type="InterPro" id="IPR000595">
    <property type="entry name" value="cNMP-bd_dom"/>
</dbReference>
<dbReference type="InterPro" id="IPR050397">
    <property type="entry name" value="Env_Response_Regulators"/>
</dbReference>
<dbReference type="Gene3D" id="1.10.10.10">
    <property type="entry name" value="Winged helix-like DNA-binding domain superfamily/Winged helix DNA-binding domain"/>
    <property type="match status" value="1"/>
</dbReference>
<dbReference type="OrthoDB" id="3525895at2"/>
<dbReference type="PANTHER" id="PTHR24567">
    <property type="entry name" value="CRP FAMILY TRANSCRIPTIONAL REGULATORY PROTEIN"/>
    <property type="match status" value="1"/>
</dbReference>
<dbReference type="InterPro" id="IPR018488">
    <property type="entry name" value="cNMP-bd_CS"/>
</dbReference>
<keyword evidence="7" id="KW-1185">Reference proteome</keyword>
<dbReference type="Gene3D" id="2.60.120.10">
    <property type="entry name" value="Jelly Rolls"/>
    <property type="match status" value="1"/>
</dbReference>
<dbReference type="PRINTS" id="PR00034">
    <property type="entry name" value="HTHCRP"/>
</dbReference>
<dbReference type="Pfam" id="PF00027">
    <property type="entry name" value="cNMP_binding"/>
    <property type="match status" value="1"/>
</dbReference>
<dbReference type="RefSeq" id="WP_127749669.1">
    <property type="nucleotide sequence ID" value="NZ_CP033219.1"/>
</dbReference>
<dbReference type="PROSITE" id="PS00889">
    <property type="entry name" value="CNMP_BINDING_2"/>
    <property type="match status" value="1"/>
</dbReference>
<organism evidence="6 7">
    <name type="scientific">Parasedimentitalea marina</name>
    <dbReference type="NCBI Taxonomy" id="2483033"/>
    <lineage>
        <taxon>Bacteria</taxon>
        <taxon>Pseudomonadati</taxon>
        <taxon>Pseudomonadota</taxon>
        <taxon>Alphaproteobacteria</taxon>
        <taxon>Rhodobacterales</taxon>
        <taxon>Paracoccaceae</taxon>
        <taxon>Parasedimentitalea</taxon>
    </lineage>
</organism>
<evidence type="ECO:0000256" key="3">
    <source>
        <dbReference type="ARBA" id="ARBA00023163"/>
    </source>
</evidence>
<dbReference type="Pfam" id="PF13545">
    <property type="entry name" value="HTH_Crp_2"/>
    <property type="match status" value="1"/>
</dbReference>
<dbReference type="SMART" id="SM00419">
    <property type="entry name" value="HTH_CRP"/>
    <property type="match status" value="1"/>
</dbReference>
<evidence type="ECO:0000259" key="4">
    <source>
        <dbReference type="PROSITE" id="PS50042"/>
    </source>
</evidence>
<evidence type="ECO:0000256" key="2">
    <source>
        <dbReference type="ARBA" id="ARBA00023125"/>
    </source>
</evidence>
<keyword evidence="1" id="KW-0805">Transcription regulation</keyword>
<dbReference type="PANTHER" id="PTHR24567:SF74">
    <property type="entry name" value="HTH-TYPE TRANSCRIPTIONAL REGULATOR ARCR"/>
    <property type="match status" value="1"/>
</dbReference>
<dbReference type="GO" id="GO:0005829">
    <property type="term" value="C:cytosol"/>
    <property type="evidence" value="ECO:0007669"/>
    <property type="project" value="TreeGrafter"/>
</dbReference>
<dbReference type="CDD" id="cd00038">
    <property type="entry name" value="CAP_ED"/>
    <property type="match status" value="1"/>
</dbReference>
<proteinExistence type="predicted"/>
<gene>
    <name evidence="6" type="ORF">EBB79_15385</name>
</gene>
<dbReference type="InterPro" id="IPR018490">
    <property type="entry name" value="cNMP-bd_dom_sf"/>
</dbReference>
<evidence type="ECO:0000256" key="1">
    <source>
        <dbReference type="ARBA" id="ARBA00023015"/>
    </source>
</evidence>
<keyword evidence="2" id="KW-0238">DNA-binding</keyword>
<dbReference type="GO" id="GO:0003700">
    <property type="term" value="F:DNA-binding transcription factor activity"/>
    <property type="evidence" value="ECO:0007669"/>
    <property type="project" value="TreeGrafter"/>
</dbReference>
<evidence type="ECO:0000259" key="5">
    <source>
        <dbReference type="PROSITE" id="PS51063"/>
    </source>
</evidence>
<dbReference type="PROSITE" id="PS50042">
    <property type="entry name" value="CNMP_BINDING_3"/>
    <property type="match status" value="1"/>
</dbReference>
<dbReference type="InterPro" id="IPR036388">
    <property type="entry name" value="WH-like_DNA-bd_sf"/>
</dbReference>
<dbReference type="InterPro" id="IPR014710">
    <property type="entry name" value="RmlC-like_jellyroll"/>
</dbReference>
<name>A0A3T0N506_9RHOB</name>
<dbReference type="KEGG" id="sedi:EBB79_15385"/>
<dbReference type="EMBL" id="CP033219">
    <property type="protein sequence ID" value="AZV79120.1"/>
    <property type="molecule type" value="Genomic_DNA"/>
</dbReference>
<dbReference type="PROSITE" id="PS51063">
    <property type="entry name" value="HTH_CRP_2"/>
    <property type="match status" value="1"/>
</dbReference>
<accession>A0A3T0N506</accession>
<dbReference type="SUPFAM" id="SSF51206">
    <property type="entry name" value="cAMP-binding domain-like"/>
    <property type="match status" value="1"/>
</dbReference>
<evidence type="ECO:0000313" key="7">
    <source>
        <dbReference type="Proteomes" id="UP000283063"/>
    </source>
</evidence>
<dbReference type="GO" id="GO:0003677">
    <property type="term" value="F:DNA binding"/>
    <property type="evidence" value="ECO:0007669"/>
    <property type="project" value="UniProtKB-KW"/>
</dbReference>
<keyword evidence="3" id="KW-0804">Transcription</keyword>
<protein>
    <submittedName>
        <fullName evidence="6">Crp/Fnr family transcriptional regulator</fullName>
    </submittedName>
</protein>
<dbReference type="AlphaFoldDB" id="A0A3T0N506"/>
<dbReference type="Proteomes" id="UP000283063">
    <property type="component" value="Chromosome"/>
</dbReference>
<dbReference type="InterPro" id="IPR012318">
    <property type="entry name" value="HTH_CRP"/>
</dbReference>
<dbReference type="SUPFAM" id="SSF46785">
    <property type="entry name" value="Winged helix' DNA-binding domain"/>
    <property type="match status" value="1"/>
</dbReference>
<sequence length="222" mass="24037">MSLDHLPQTGFLSGISEGLKQMLESQASEVRLKSGDVLFEQGDAGDALFAITAGALEFSILSAAGRKLSLDIMRPGAVFGEIALFDPGERTATATALETSRVLRLRNRDVLLQIQRHPELAGDLLRLAGQRMRWMGNQYNEQVFLAMPIRLARKLLHLTSETGSGKLALSQSELAEFIGATREAVSKTLAAWKRGGVIEISRGGVVILDRQALSGLAEPELI</sequence>
<reference evidence="6 7" key="1">
    <citation type="submission" date="2018-10" db="EMBL/GenBank/DDBJ databases">
        <title>Parasedimentitalea marina sp. nov., a psychrophilic bacterium isolated from deep seawater of the New Britain Trench.</title>
        <authorList>
            <person name="Cao J."/>
        </authorList>
    </citation>
    <scope>NUCLEOTIDE SEQUENCE [LARGE SCALE GENOMIC DNA]</scope>
    <source>
        <strain evidence="6 7">W43</strain>
    </source>
</reference>
<dbReference type="SMART" id="SM00100">
    <property type="entry name" value="cNMP"/>
    <property type="match status" value="1"/>
</dbReference>